<evidence type="ECO:0000256" key="2">
    <source>
        <dbReference type="ARBA" id="ARBA00023125"/>
    </source>
</evidence>
<dbReference type="PROSITE" id="PS01081">
    <property type="entry name" value="HTH_TETR_1"/>
    <property type="match status" value="1"/>
</dbReference>
<dbReference type="Gene3D" id="1.10.357.10">
    <property type="entry name" value="Tetracycline Repressor, domain 2"/>
    <property type="match status" value="1"/>
</dbReference>
<feature type="region of interest" description="Disordered" evidence="5">
    <location>
        <begin position="1"/>
        <end position="26"/>
    </location>
</feature>
<dbReference type="InterPro" id="IPR023772">
    <property type="entry name" value="DNA-bd_HTH_TetR-type_CS"/>
</dbReference>
<reference evidence="7 8" key="1">
    <citation type="submission" date="2022-11" db="EMBL/GenBank/DDBJ databases">
        <title>Minimal conservation of predation-associated metabolite biosynthetic gene clusters underscores biosynthetic potential of Myxococcota including descriptions for ten novel species: Archangium lansinium sp. nov., Myxococcus landrumus sp. nov., Nannocystis bai.</title>
        <authorList>
            <person name="Ahearne A."/>
            <person name="Stevens C."/>
            <person name="Dowd S."/>
        </authorList>
    </citation>
    <scope>NUCLEOTIDE SEQUENCE [LARGE SCALE GENOMIC DNA]</scope>
    <source>
        <strain evidence="7 8">NCWAL01</strain>
    </source>
</reference>
<keyword evidence="2 4" id="KW-0238">DNA-binding</keyword>
<keyword evidence="3" id="KW-0804">Transcription</keyword>
<keyword evidence="8" id="KW-1185">Reference proteome</keyword>
<evidence type="ECO:0000313" key="7">
    <source>
        <dbReference type="EMBL" id="MDC0712764.1"/>
    </source>
</evidence>
<dbReference type="EMBL" id="JAQNDM010000002">
    <property type="protein sequence ID" value="MDC0712764.1"/>
    <property type="molecule type" value="Genomic_DNA"/>
</dbReference>
<keyword evidence="1" id="KW-0805">Transcription regulation</keyword>
<dbReference type="RefSeq" id="WP_272142898.1">
    <property type="nucleotide sequence ID" value="NZ_JAQNDM010000002.1"/>
</dbReference>
<dbReference type="Proteomes" id="UP001221838">
    <property type="component" value="Unassembled WGS sequence"/>
</dbReference>
<organism evidence="7 8">
    <name type="scientific">Stigmatella ashevillensis</name>
    <dbReference type="NCBI Taxonomy" id="2995309"/>
    <lineage>
        <taxon>Bacteria</taxon>
        <taxon>Pseudomonadati</taxon>
        <taxon>Myxococcota</taxon>
        <taxon>Myxococcia</taxon>
        <taxon>Myxococcales</taxon>
        <taxon>Cystobacterineae</taxon>
        <taxon>Archangiaceae</taxon>
        <taxon>Stigmatella</taxon>
    </lineage>
</organism>
<sequence>MPPRKASAEEATARSRRTQQERREETRRRLLDATIGVLVEQGYARLTTVEVARRAGVSQGAIFTHFETKAELLVAAVEHLFPRLIQDYLAGYGGLPSGRDRIGAAVEMLWAVFERPEMLAAVELYVAARTEPEFQAALATVEGPHRNNLVRVARGLFPEAAEHPDFEAVVELIIDAVQGGAIARVARPHHPALRRMRQVLIRFVHRSFTRHRRQSRAQS</sequence>
<dbReference type="InterPro" id="IPR001647">
    <property type="entry name" value="HTH_TetR"/>
</dbReference>
<proteinExistence type="predicted"/>
<evidence type="ECO:0000256" key="3">
    <source>
        <dbReference type="ARBA" id="ARBA00023163"/>
    </source>
</evidence>
<dbReference type="Pfam" id="PF00440">
    <property type="entry name" value="TetR_N"/>
    <property type="match status" value="1"/>
</dbReference>
<dbReference type="PROSITE" id="PS50977">
    <property type="entry name" value="HTH_TETR_2"/>
    <property type="match status" value="1"/>
</dbReference>
<evidence type="ECO:0000259" key="6">
    <source>
        <dbReference type="PROSITE" id="PS50977"/>
    </source>
</evidence>
<protein>
    <submittedName>
        <fullName evidence="7">TetR/AcrR family transcriptional regulator</fullName>
    </submittedName>
</protein>
<evidence type="ECO:0000256" key="5">
    <source>
        <dbReference type="SAM" id="MobiDB-lite"/>
    </source>
</evidence>
<dbReference type="PANTHER" id="PTHR30055">
    <property type="entry name" value="HTH-TYPE TRANSCRIPTIONAL REGULATOR RUTR"/>
    <property type="match status" value="1"/>
</dbReference>
<dbReference type="PRINTS" id="PR00455">
    <property type="entry name" value="HTHTETR"/>
</dbReference>
<evidence type="ECO:0000256" key="1">
    <source>
        <dbReference type="ARBA" id="ARBA00023015"/>
    </source>
</evidence>
<feature type="domain" description="HTH tetR-type" evidence="6">
    <location>
        <begin position="24"/>
        <end position="84"/>
    </location>
</feature>
<gene>
    <name evidence="7" type="ORF">POL68_30160</name>
</gene>
<name>A0ABT5DI42_9BACT</name>
<evidence type="ECO:0000313" key="8">
    <source>
        <dbReference type="Proteomes" id="UP001221838"/>
    </source>
</evidence>
<accession>A0ABT5DI42</accession>
<dbReference type="InterPro" id="IPR050109">
    <property type="entry name" value="HTH-type_TetR-like_transc_reg"/>
</dbReference>
<dbReference type="SUPFAM" id="SSF46689">
    <property type="entry name" value="Homeodomain-like"/>
    <property type="match status" value="1"/>
</dbReference>
<feature type="DNA-binding region" description="H-T-H motif" evidence="4">
    <location>
        <begin position="47"/>
        <end position="66"/>
    </location>
</feature>
<evidence type="ECO:0000256" key="4">
    <source>
        <dbReference type="PROSITE-ProRule" id="PRU00335"/>
    </source>
</evidence>
<dbReference type="PANTHER" id="PTHR30055:SF234">
    <property type="entry name" value="HTH-TYPE TRANSCRIPTIONAL REGULATOR BETI"/>
    <property type="match status" value="1"/>
</dbReference>
<comment type="caution">
    <text evidence="7">The sequence shown here is derived from an EMBL/GenBank/DDBJ whole genome shotgun (WGS) entry which is preliminary data.</text>
</comment>
<dbReference type="InterPro" id="IPR009057">
    <property type="entry name" value="Homeodomain-like_sf"/>
</dbReference>